<proteinExistence type="predicted"/>
<protein>
    <submittedName>
        <fullName evidence="5">Uncharacterized protein</fullName>
    </submittedName>
</protein>
<keyword evidence="6" id="KW-1185">Reference proteome</keyword>
<evidence type="ECO:0000256" key="3">
    <source>
        <dbReference type="ARBA" id="ARBA00023187"/>
    </source>
</evidence>
<evidence type="ECO:0000256" key="2">
    <source>
        <dbReference type="ARBA" id="ARBA00022884"/>
    </source>
</evidence>
<sequence length="177" mass="20402">MADDPTAAGGNPVEDIARAEGDTNPREDGLLKSKDRDKDREKDKDRDRRRDRDRDRGRDRDRDRDRQSRHHRERRDRPDDHRGRDSERRRDRERDGHRRNRSRSRSRSRGTDRSRSRSKRVSGFDAPPPQAMSSTFPVIPTPSQLPGSSLPNIGGMFPNMLPFGVTGSTPLSSSHKQ</sequence>
<dbReference type="PANTHER" id="PTHR23139">
    <property type="entry name" value="RNA-BINDING PROTEIN"/>
    <property type="match status" value="1"/>
</dbReference>
<gene>
    <name evidence="5" type="ORF">SEVIR_8G139600v2</name>
</gene>
<evidence type="ECO:0000256" key="4">
    <source>
        <dbReference type="SAM" id="MobiDB-lite"/>
    </source>
</evidence>
<reference evidence="5" key="1">
    <citation type="submission" date="2019-03" db="EMBL/GenBank/DDBJ databases">
        <title>WGS assembly of Setaria viridis.</title>
        <authorList>
            <person name="Huang P."/>
            <person name="Jenkins J."/>
            <person name="Grimwood J."/>
            <person name="Barry K."/>
            <person name="Healey A."/>
            <person name="Mamidi S."/>
            <person name="Sreedasyam A."/>
            <person name="Shu S."/>
            <person name="Feldman M."/>
            <person name="Wu J."/>
            <person name="Yu Y."/>
            <person name="Chen C."/>
            <person name="Johnson J."/>
            <person name="Rokhsar D."/>
            <person name="Baxter I."/>
            <person name="Schmutz J."/>
            <person name="Brutnell T."/>
            <person name="Kellogg E."/>
        </authorList>
    </citation>
    <scope>NUCLEOTIDE SEQUENCE [LARGE SCALE GENOMIC DNA]</scope>
</reference>
<dbReference type="GO" id="GO:0003723">
    <property type="term" value="F:RNA binding"/>
    <property type="evidence" value="ECO:0007669"/>
    <property type="project" value="UniProtKB-KW"/>
</dbReference>
<name>A0A4U6TT85_SETVI</name>
<dbReference type="Gramene" id="TKW00857">
    <property type="protein sequence ID" value="TKW00857"/>
    <property type="gene ID" value="SEVIR_8G139600v2"/>
</dbReference>
<dbReference type="EMBL" id="CM016559">
    <property type="protein sequence ID" value="TKW00857.1"/>
    <property type="molecule type" value="Genomic_DNA"/>
</dbReference>
<dbReference type="AlphaFoldDB" id="A0A4U6TT85"/>
<feature type="compositionally biased region" description="Basic residues" evidence="4">
    <location>
        <begin position="97"/>
        <end position="108"/>
    </location>
</feature>
<evidence type="ECO:0000313" key="5">
    <source>
        <dbReference type="EMBL" id="TKW00857.1"/>
    </source>
</evidence>
<feature type="compositionally biased region" description="Basic and acidic residues" evidence="4">
    <location>
        <begin position="15"/>
        <end position="66"/>
    </location>
</feature>
<accession>A0A4U6TT85</accession>
<dbReference type="GO" id="GO:0006397">
    <property type="term" value="P:mRNA processing"/>
    <property type="evidence" value="ECO:0007669"/>
    <property type="project" value="UniProtKB-KW"/>
</dbReference>
<feature type="compositionally biased region" description="Polar residues" evidence="4">
    <location>
        <begin position="131"/>
        <end position="151"/>
    </location>
</feature>
<evidence type="ECO:0000256" key="1">
    <source>
        <dbReference type="ARBA" id="ARBA00022664"/>
    </source>
</evidence>
<keyword evidence="1" id="KW-0507">mRNA processing</keyword>
<dbReference type="Proteomes" id="UP000298652">
    <property type="component" value="Chromosome 8"/>
</dbReference>
<evidence type="ECO:0000313" key="6">
    <source>
        <dbReference type="Proteomes" id="UP000298652"/>
    </source>
</evidence>
<feature type="compositionally biased region" description="Basic and acidic residues" evidence="4">
    <location>
        <begin position="75"/>
        <end position="96"/>
    </location>
</feature>
<organism evidence="5 6">
    <name type="scientific">Setaria viridis</name>
    <name type="common">Green bristlegrass</name>
    <name type="synonym">Setaria italica subsp. viridis</name>
    <dbReference type="NCBI Taxonomy" id="4556"/>
    <lineage>
        <taxon>Eukaryota</taxon>
        <taxon>Viridiplantae</taxon>
        <taxon>Streptophyta</taxon>
        <taxon>Embryophyta</taxon>
        <taxon>Tracheophyta</taxon>
        <taxon>Spermatophyta</taxon>
        <taxon>Magnoliopsida</taxon>
        <taxon>Liliopsida</taxon>
        <taxon>Poales</taxon>
        <taxon>Poaceae</taxon>
        <taxon>PACMAD clade</taxon>
        <taxon>Panicoideae</taxon>
        <taxon>Panicodae</taxon>
        <taxon>Paniceae</taxon>
        <taxon>Cenchrinae</taxon>
        <taxon>Setaria</taxon>
    </lineage>
</organism>
<feature type="region of interest" description="Disordered" evidence="4">
    <location>
        <begin position="1"/>
        <end position="151"/>
    </location>
</feature>
<dbReference type="GO" id="GO:0008380">
    <property type="term" value="P:RNA splicing"/>
    <property type="evidence" value="ECO:0007669"/>
    <property type="project" value="UniProtKB-KW"/>
</dbReference>
<keyword evidence="3" id="KW-0508">mRNA splicing</keyword>
<keyword evidence="2" id="KW-0694">RNA-binding</keyword>